<evidence type="ECO:0000256" key="2">
    <source>
        <dbReference type="SAM" id="MobiDB-lite"/>
    </source>
</evidence>
<dbReference type="OrthoDB" id="4772757at2759"/>
<evidence type="ECO:0000256" key="1">
    <source>
        <dbReference type="PROSITE-ProRule" id="PRU00023"/>
    </source>
</evidence>
<dbReference type="AlphaFoldDB" id="A0A2T3Z159"/>
<keyword evidence="3" id="KW-0472">Membrane</keyword>
<feature type="region of interest" description="Disordered" evidence="2">
    <location>
        <begin position="1"/>
        <end position="21"/>
    </location>
</feature>
<dbReference type="Proteomes" id="UP000240493">
    <property type="component" value="Unassembled WGS sequence"/>
</dbReference>
<feature type="repeat" description="ANK" evidence="1">
    <location>
        <begin position="61"/>
        <end position="93"/>
    </location>
</feature>
<keyword evidence="1" id="KW-0040">ANK repeat</keyword>
<feature type="compositionally biased region" description="Basic and acidic residues" evidence="2">
    <location>
        <begin position="1"/>
        <end position="17"/>
    </location>
</feature>
<keyword evidence="3" id="KW-1133">Transmembrane helix</keyword>
<name>A0A2T3Z159_TRIA4</name>
<proteinExistence type="predicted"/>
<dbReference type="EMBL" id="KZ679265">
    <property type="protein sequence ID" value="PTB38554.1"/>
    <property type="molecule type" value="Genomic_DNA"/>
</dbReference>
<evidence type="ECO:0000313" key="4">
    <source>
        <dbReference type="EMBL" id="PTB38554.1"/>
    </source>
</evidence>
<dbReference type="PROSITE" id="PS50088">
    <property type="entry name" value="ANK_REPEAT"/>
    <property type="match status" value="1"/>
</dbReference>
<protein>
    <submittedName>
        <fullName evidence="4">Uncharacterized protein</fullName>
    </submittedName>
</protein>
<evidence type="ECO:0000313" key="5">
    <source>
        <dbReference type="Proteomes" id="UP000240493"/>
    </source>
</evidence>
<keyword evidence="3" id="KW-0812">Transmembrane</keyword>
<accession>A0A2T3Z159</accession>
<dbReference type="SUPFAM" id="SSF48403">
    <property type="entry name" value="Ankyrin repeat"/>
    <property type="match status" value="1"/>
</dbReference>
<organism evidence="4 5">
    <name type="scientific">Trichoderma asperellum (strain ATCC 204424 / CBS 433.97 / NBRC 101777)</name>
    <dbReference type="NCBI Taxonomy" id="1042311"/>
    <lineage>
        <taxon>Eukaryota</taxon>
        <taxon>Fungi</taxon>
        <taxon>Dikarya</taxon>
        <taxon>Ascomycota</taxon>
        <taxon>Pezizomycotina</taxon>
        <taxon>Sordariomycetes</taxon>
        <taxon>Hypocreomycetidae</taxon>
        <taxon>Hypocreales</taxon>
        <taxon>Hypocreaceae</taxon>
        <taxon>Trichoderma</taxon>
    </lineage>
</organism>
<dbReference type="Pfam" id="PF00023">
    <property type="entry name" value="Ank"/>
    <property type="match status" value="1"/>
</dbReference>
<evidence type="ECO:0000256" key="3">
    <source>
        <dbReference type="SAM" id="Phobius"/>
    </source>
</evidence>
<dbReference type="STRING" id="1042311.A0A2T3Z159"/>
<sequence length="439" mass="48386">MAIDNMERHGQRSDDYPSGHGRLVQAENTADFFNSIALGQEGVVRDFIEQDSEISNTPNEHGETPLIAAVRADKPVIVRDLLWNGAKVDALGCYCQEGQNTRAWRTPLQVAAAEGKLHMIRILRENRADVFFAAPGGVNALQLATSNGHESVVDHIQRAYVSIRGHLVTPDGVTSDGLTDAAEIYPTDSQRSAEGGQAQHTRLLNEKRFGCITWGIPKTILHKASKTIVSTLSNVLEDRPKKTQLCRKNVELWCQENFQVLPACVKRGIDLVDRGVKEAAGLVTKTPERTWQLMKRIPNAMWTIMLYIGMVLRKLGKIAPRLLKQMTAIVQTIAKAVANIFQAARLRGIKNCFSSMLETVLTEVTKSLSWLVTGLKQTTRAILQAVTGSLKKVVIIFAALTLGICILFSNRTWGLLQASGKQAKKGIQDILESMGPKTM</sequence>
<dbReference type="PANTHER" id="PTHR24121:SF21">
    <property type="entry name" value="ANKYRIN REPEAT FAMILY PROTEIN"/>
    <property type="match status" value="1"/>
</dbReference>
<keyword evidence="5" id="KW-1185">Reference proteome</keyword>
<dbReference type="InterPro" id="IPR036770">
    <property type="entry name" value="Ankyrin_rpt-contain_sf"/>
</dbReference>
<dbReference type="InterPro" id="IPR002110">
    <property type="entry name" value="Ankyrin_rpt"/>
</dbReference>
<feature type="transmembrane region" description="Helical" evidence="3">
    <location>
        <begin position="393"/>
        <end position="410"/>
    </location>
</feature>
<gene>
    <name evidence="4" type="ORF">M441DRAFT_59825</name>
</gene>
<dbReference type="Gene3D" id="1.25.40.20">
    <property type="entry name" value="Ankyrin repeat-containing domain"/>
    <property type="match status" value="1"/>
</dbReference>
<dbReference type="PROSITE" id="PS50297">
    <property type="entry name" value="ANK_REP_REGION"/>
    <property type="match status" value="1"/>
</dbReference>
<dbReference type="PANTHER" id="PTHR24121">
    <property type="entry name" value="NO MECHANORECEPTOR POTENTIAL C, ISOFORM D-RELATED"/>
    <property type="match status" value="1"/>
</dbReference>
<dbReference type="SMART" id="SM00248">
    <property type="entry name" value="ANK"/>
    <property type="match status" value="3"/>
</dbReference>
<reference evidence="4 5" key="1">
    <citation type="submission" date="2016-07" db="EMBL/GenBank/DDBJ databases">
        <title>Multiple horizontal gene transfer events from other fungi enriched the ability of initially mycotrophic Trichoderma (Ascomycota) to feed on dead plant biomass.</title>
        <authorList>
            <consortium name="DOE Joint Genome Institute"/>
            <person name="Aerts A."/>
            <person name="Atanasova L."/>
            <person name="Chenthamara K."/>
            <person name="Zhang J."/>
            <person name="Grujic M."/>
            <person name="Henrissat B."/>
            <person name="Kuo A."/>
            <person name="Salamov A."/>
            <person name="Lipzen A."/>
            <person name="Labutti K."/>
            <person name="Barry K."/>
            <person name="Miao Y."/>
            <person name="Rahimi M.J."/>
            <person name="Shen Q."/>
            <person name="Grigoriev I.V."/>
            <person name="Kubicek C.P."/>
            <person name="Druzhinina I.S."/>
        </authorList>
    </citation>
    <scope>NUCLEOTIDE SEQUENCE [LARGE SCALE GENOMIC DNA]</scope>
    <source>
        <strain evidence="4 5">CBS 433.97</strain>
    </source>
</reference>